<dbReference type="AlphaFoldDB" id="A0A0C9XNG5"/>
<organism evidence="1 2">
    <name type="scientific">Laccaria amethystina LaAM-08-1</name>
    <dbReference type="NCBI Taxonomy" id="1095629"/>
    <lineage>
        <taxon>Eukaryota</taxon>
        <taxon>Fungi</taxon>
        <taxon>Dikarya</taxon>
        <taxon>Basidiomycota</taxon>
        <taxon>Agaricomycotina</taxon>
        <taxon>Agaricomycetes</taxon>
        <taxon>Agaricomycetidae</taxon>
        <taxon>Agaricales</taxon>
        <taxon>Agaricineae</taxon>
        <taxon>Hydnangiaceae</taxon>
        <taxon>Laccaria</taxon>
    </lineage>
</organism>
<evidence type="ECO:0000313" key="1">
    <source>
        <dbReference type="EMBL" id="KIK02999.1"/>
    </source>
</evidence>
<protein>
    <submittedName>
        <fullName evidence="1">Unplaced genomic scaffold K443scaffold_50, whole genome shotgun sequence</fullName>
    </submittedName>
</protein>
<accession>A0A0C9XNG5</accession>
<evidence type="ECO:0000313" key="2">
    <source>
        <dbReference type="Proteomes" id="UP000054477"/>
    </source>
</evidence>
<reference evidence="1 2" key="1">
    <citation type="submission" date="2014-04" db="EMBL/GenBank/DDBJ databases">
        <authorList>
            <consortium name="DOE Joint Genome Institute"/>
            <person name="Kuo A."/>
            <person name="Kohler A."/>
            <person name="Nagy L.G."/>
            <person name="Floudas D."/>
            <person name="Copeland A."/>
            <person name="Barry K.W."/>
            <person name="Cichocki N."/>
            <person name="Veneault-Fourrey C."/>
            <person name="LaButti K."/>
            <person name="Lindquist E.A."/>
            <person name="Lipzen A."/>
            <person name="Lundell T."/>
            <person name="Morin E."/>
            <person name="Murat C."/>
            <person name="Sun H."/>
            <person name="Tunlid A."/>
            <person name="Henrissat B."/>
            <person name="Grigoriev I.V."/>
            <person name="Hibbett D.S."/>
            <person name="Martin F."/>
            <person name="Nordberg H.P."/>
            <person name="Cantor M.N."/>
            <person name="Hua S.X."/>
        </authorList>
    </citation>
    <scope>NUCLEOTIDE SEQUENCE [LARGE SCALE GENOMIC DNA]</scope>
    <source>
        <strain evidence="1 2">LaAM-08-1</strain>
    </source>
</reference>
<dbReference type="Proteomes" id="UP000054477">
    <property type="component" value="Unassembled WGS sequence"/>
</dbReference>
<dbReference type="EMBL" id="KN838585">
    <property type="protein sequence ID" value="KIK02999.1"/>
    <property type="molecule type" value="Genomic_DNA"/>
</dbReference>
<dbReference type="HOGENOM" id="CLU_2333931_0_0_1"/>
<sequence>MAAWVLREGRLDIYQGILGCLHICKLCCEIVLTADFQDEFLSSISGGNLRWSQCIPYRTKLVAETQICSRKIGRSKPMLSETFPRCIFPSSTYRTHGE</sequence>
<keyword evidence="2" id="KW-1185">Reference proteome</keyword>
<reference evidence="2" key="2">
    <citation type="submission" date="2015-01" db="EMBL/GenBank/DDBJ databases">
        <title>Evolutionary Origins and Diversification of the Mycorrhizal Mutualists.</title>
        <authorList>
            <consortium name="DOE Joint Genome Institute"/>
            <consortium name="Mycorrhizal Genomics Consortium"/>
            <person name="Kohler A."/>
            <person name="Kuo A."/>
            <person name="Nagy L.G."/>
            <person name="Floudas D."/>
            <person name="Copeland A."/>
            <person name="Barry K.W."/>
            <person name="Cichocki N."/>
            <person name="Veneault-Fourrey C."/>
            <person name="LaButti K."/>
            <person name="Lindquist E.A."/>
            <person name="Lipzen A."/>
            <person name="Lundell T."/>
            <person name="Morin E."/>
            <person name="Murat C."/>
            <person name="Riley R."/>
            <person name="Ohm R."/>
            <person name="Sun H."/>
            <person name="Tunlid A."/>
            <person name="Henrissat B."/>
            <person name="Grigoriev I.V."/>
            <person name="Hibbett D.S."/>
            <person name="Martin F."/>
        </authorList>
    </citation>
    <scope>NUCLEOTIDE SEQUENCE [LARGE SCALE GENOMIC DNA]</scope>
    <source>
        <strain evidence="2">LaAM-08-1</strain>
    </source>
</reference>
<name>A0A0C9XNG5_9AGAR</name>
<gene>
    <name evidence="1" type="ORF">K443DRAFT_677153</name>
</gene>
<proteinExistence type="predicted"/>